<evidence type="ECO:0000313" key="2">
    <source>
        <dbReference type="EMBL" id="KAK3768681.1"/>
    </source>
</evidence>
<protein>
    <submittedName>
        <fullName evidence="2">Uncharacterized protein</fullName>
    </submittedName>
</protein>
<sequence>MKYFIRTACDQRDRANCRIVSKSRLPLTRSSTILSKRRVACLAASTTICEQKSVARLDVFLKFPDGNHTDNTLPVAGLKRFIDSVFTQLSCNGENSHSKTECPAFMSEPSLALRVSLAPLQARHEQEPLRGPSQARSYPPGDSYPGSGSVDQFVLVQLQTDRVEMWFAEIFHRA</sequence>
<keyword evidence="3" id="KW-1185">Reference proteome</keyword>
<comment type="caution">
    <text evidence="2">The sequence shown here is derived from an EMBL/GenBank/DDBJ whole genome shotgun (WGS) entry which is preliminary data.</text>
</comment>
<evidence type="ECO:0000256" key="1">
    <source>
        <dbReference type="SAM" id="MobiDB-lite"/>
    </source>
</evidence>
<accession>A0AAE0ZGV1</accession>
<dbReference type="AlphaFoldDB" id="A0AAE0ZGV1"/>
<proteinExistence type="predicted"/>
<gene>
    <name evidence="2" type="ORF">RRG08_048867</name>
</gene>
<evidence type="ECO:0000313" key="3">
    <source>
        <dbReference type="Proteomes" id="UP001283361"/>
    </source>
</evidence>
<name>A0AAE0ZGV1_9GAST</name>
<organism evidence="2 3">
    <name type="scientific">Elysia crispata</name>
    <name type="common">lettuce slug</name>
    <dbReference type="NCBI Taxonomy" id="231223"/>
    <lineage>
        <taxon>Eukaryota</taxon>
        <taxon>Metazoa</taxon>
        <taxon>Spiralia</taxon>
        <taxon>Lophotrochozoa</taxon>
        <taxon>Mollusca</taxon>
        <taxon>Gastropoda</taxon>
        <taxon>Heterobranchia</taxon>
        <taxon>Euthyneura</taxon>
        <taxon>Panpulmonata</taxon>
        <taxon>Sacoglossa</taxon>
        <taxon>Placobranchoidea</taxon>
        <taxon>Plakobranchidae</taxon>
        <taxon>Elysia</taxon>
    </lineage>
</organism>
<feature type="region of interest" description="Disordered" evidence="1">
    <location>
        <begin position="123"/>
        <end position="143"/>
    </location>
</feature>
<dbReference type="EMBL" id="JAWDGP010004031">
    <property type="protein sequence ID" value="KAK3768681.1"/>
    <property type="molecule type" value="Genomic_DNA"/>
</dbReference>
<reference evidence="2" key="1">
    <citation type="journal article" date="2023" name="G3 (Bethesda)">
        <title>A reference genome for the long-term kleptoplast-retaining sea slug Elysia crispata morphotype clarki.</title>
        <authorList>
            <person name="Eastman K.E."/>
            <person name="Pendleton A.L."/>
            <person name="Shaikh M.A."/>
            <person name="Suttiyut T."/>
            <person name="Ogas R."/>
            <person name="Tomko P."/>
            <person name="Gavelis G."/>
            <person name="Widhalm J.R."/>
            <person name="Wisecaver J.H."/>
        </authorList>
    </citation>
    <scope>NUCLEOTIDE SEQUENCE</scope>
    <source>
        <strain evidence="2">ECLA1</strain>
    </source>
</reference>
<dbReference type="Proteomes" id="UP001283361">
    <property type="component" value="Unassembled WGS sequence"/>
</dbReference>